<comment type="caution">
    <text evidence="1">The sequence shown here is derived from an EMBL/GenBank/DDBJ whole genome shotgun (WGS) entry which is preliminary data.</text>
</comment>
<accession>A0A1F8CXU0</accession>
<organism evidence="1 2">
    <name type="scientific">Candidatus Woesebacteria bacterium RIFOXYB1_FULL_40_26</name>
    <dbReference type="NCBI Taxonomy" id="1802539"/>
    <lineage>
        <taxon>Bacteria</taxon>
        <taxon>Candidatus Woeseibacteriota</taxon>
    </lineage>
</organism>
<dbReference type="AlphaFoldDB" id="A0A1F8CXU0"/>
<evidence type="ECO:0000313" key="1">
    <source>
        <dbReference type="EMBL" id="OGM80629.1"/>
    </source>
</evidence>
<protein>
    <recommendedName>
        <fullName evidence="3">DUF5672 domain-containing protein</fullName>
    </recommendedName>
</protein>
<dbReference type="EMBL" id="MGHZ01000027">
    <property type="protein sequence ID" value="OGM80629.1"/>
    <property type="molecule type" value="Genomic_DNA"/>
</dbReference>
<gene>
    <name evidence="1" type="ORF">A2361_02430</name>
</gene>
<evidence type="ECO:0008006" key="3">
    <source>
        <dbReference type="Google" id="ProtNLM"/>
    </source>
</evidence>
<reference evidence="1 2" key="1">
    <citation type="journal article" date="2016" name="Nat. Commun.">
        <title>Thousands of microbial genomes shed light on interconnected biogeochemical processes in an aquifer system.</title>
        <authorList>
            <person name="Anantharaman K."/>
            <person name="Brown C.T."/>
            <person name="Hug L.A."/>
            <person name="Sharon I."/>
            <person name="Castelle C.J."/>
            <person name="Probst A.J."/>
            <person name="Thomas B.C."/>
            <person name="Singh A."/>
            <person name="Wilkins M.J."/>
            <person name="Karaoz U."/>
            <person name="Brodie E.L."/>
            <person name="Williams K.H."/>
            <person name="Hubbard S.S."/>
            <person name="Banfield J.F."/>
        </authorList>
    </citation>
    <scope>NUCLEOTIDE SEQUENCE [LARGE SCALE GENOMIC DNA]</scope>
</reference>
<proteinExistence type="predicted"/>
<dbReference type="Proteomes" id="UP000178848">
    <property type="component" value="Unassembled WGS sequence"/>
</dbReference>
<name>A0A1F8CXU0_9BACT</name>
<evidence type="ECO:0000313" key="2">
    <source>
        <dbReference type="Proteomes" id="UP000178848"/>
    </source>
</evidence>
<sequence length="253" mass="29743">MLSKSMLYFTDNELPLNIAKKVRSILRSISQDKKIPIVCSSLKKMDFGDKNIYFPHLKKGILTMFTQIMSALEHIDTDIVFFCEHDVLYNSTHFDFTPPRNDAYYYNTNVWKLWIDDEIAIRTNKCMQVSGLCGYRDLLLGHYQRKVAKIIERQKEILAKGEVMKREGFSKYMGFEPGGHSKHQGVDNYPMIPWESEWPIIDLRHGANLTRSKRHPEEFHDHRWAEGWTESNEIPGWGKVSDILEKLIMYEHI</sequence>